<keyword evidence="2" id="KW-0229">DNA integration</keyword>
<dbReference type="PROSITE" id="PS51898">
    <property type="entry name" value="TYR_RECOMBINASE"/>
    <property type="match status" value="1"/>
</dbReference>
<dbReference type="OrthoDB" id="7388552at2"/>
<dbReference type="Gene3D" id="1.10.443.10">
    <property type="entry name" value="Intergrase catalytic core"/>
    <property type="match status" value="1"/>
</dbReference>
<dbReference type="GO" id="GO:0003677">
    <property type="term" value="F:DNA binding"/>
    <property type="evidence" value="ECO:0007669"/>
    <property type="project" value="UniProtKB-KW"/>
</dbReference>
<dbReference type="InterPro" id="IPR011010">
    <property type="entry name" value="DNA_brk_join_enz"/>
</dbReference>
<dbReference type="AlphaFoldDB" id="A0A845AYQ0"/>
<proteinExistence type="inferred from homology"/>
<dbReference type="GO" id="GO:0015074">
    <property type="term" value="P:DNA integration"/>
    <property type="evidence" value="ECO:0007669"/>
    <property type="project" value="UniProtKB-KW"/>
</dbReference>
<keyword evidence="3" id="KW-0238">DNA-binding</keyword>
<comment type="similarity">
    <text evidence="1">Belongs to the 'phage' integrase family.</text>
</comment>
<dbReference type="RefSeq" id="WP_160754708.1">
    <property type="nucleotide sequence ID" value="NZ_WTYL01000001.1"/>
</dbReference>
<organism evidence="6 7">
    <name type="scientific">Allopontixanthobacter sediminis</name>
    <dbReference type="NCBI Taxonomy" id="1689985"/>
    <lineage>
        <taxon>Bacteria</taxon>
        <taxon>Pseudomonadati</taxon>
        <taxon>Pseudomonadota</taxon>
        <taxon>Alphaproteobacteria</taxon>
        <taxon>Sphingomonadales</taxon>
        <taxon>Erythrobacteraceae</taxon>
        <taxon>Allopontixanthobacter</taxon>
    </lineage>
</organism>
<dbReference type="PANTHER" id="PTHR30629">
    <property type="entry name" value="PROPHAGE INTEGRASE"/>
    <property type="match status" value="1"/>
</dbReference>
<dbReference type="Pfam" id="PF22022">
    <property type="entry name" value="Phage_int_M"/>
    <property type="match status" value="1"/>
</dbReference>
<dbReference type="Proteomes" id="UP000431922">
    <property type="component" value="Unassembled WGS sequence"/>
</dbReference>
<accession>A0A845AYQ0</accession>
<evidence type="ECO:0000256" key="4">
    <source>
        <dbReference type="ARBA" id="ARBA00023172"/>
    </source>
</evidence>
<dbReference type="PANTHER" id="PTHR30629:SF2">
    <property type="entry name" value="PROPHAGE INTEGRASE INTS-RELATED"/>
    <property type="match status" value="1"/>
</dbReference>
<dbReference type="InterPro" id="IPR050808">
    <property type="entry name" value="Phage_Integrase"/>
</dbReference>
<evidence type="ECO:0000256" key="1">
    <source>
        <dbReference type="ARBA" id="ARBA00008857"/>
    </source>
</evidence>
<dbReference type="SUPFAM" id="SSF56349">
    <property type="entry name" value="DNA breaking-rejoining enzymes"/>
    <property type="match status" value="1"/>
</dbReference>
<gene>
    <name evidence="6" type="ORF">GRI65_01155</name>
</gene>
<dbReference type="GO" id="GO:0006310">
    <property type="term" value="P:DNA recombination"/>
    <property type="evidence" value="ECO:0007669"/>
    <property type="project" value="UniProtKB-KW"/>
</dbReference>
<evidence type="ECO:0000313" key="6">
    <source>
        <dbReference type="EMBL" id="MXP43058.1"/>
    </source>
</evidence>
<sequence>MAGQNLLTDTGIKTLTLKGDGFHSDGGNLYLRLRGSGRSWVFRFKIPKSAKWADPDKRGKPIEIGLGSYPALGIAAARKKVAPYREALAMGDDPRELHRLTDENLKTFKHYASEYIAKAKGGWKNKKHIQQWGNTLRDYVYPTLGEKLAANITRDDIDSAIRPLWEAGKFETFSRVRMRIETILNYAYHDLDIDRRNPARWQGNLKISFGDISPNKKAKLAGKLKSHAAPDWREVPAIMTNLRAKPEVTSALALRFSILTAARSTEVRAMVWAEIDTEAAVWRLPSDRAKNEEPHNVPLHEEALEVLKLAKAKAGDGERVFPGPNGGLLSDVAVTKQLDAAIGYKHEPGGDRPATAHGISRSSFRDWVADATAFPDKWAEAALNHKNPNQTEAAYLRTKYFDKRIGLMKAWGDFLAGKDNVVELKPTNKLA</sequence>
<dbReference type="InterPro" id="IPR010998">
    <property type="entry name" value="Integrase_recombinase_N"/>
</dbReference>
<evidence type="ECO:0000313" key="7">
    <source>
        <dbReference type="Proteomes" id="UP000431922"/>
    </source>
</evidence>
<dbReference type="InterPro" id="IPR053876">
    <property type="entry name" value="Phage_int_M"/>
</dbReference>
<dbReference type="Gene3D" id="3.30.160.390">
    <property type="entry name" value="Integrase, DNA-binding domain"/>
    <property type="match status" value="1"/>
</dbReference>
<dbReference type="InterPro" id="IPR038488">
    <property type="entry name" value="Integrase_DNA-bd_sf"/>
</dbReference>
<comment type="caution">
    <text evidence="6">The sequence shown here is derived from an EMBL/GenBank/DDBJ whole genome shotgun (WGS) entry which is preliminary data.</text>
</comment>
<feature type="domain" description="Tyr recombinase" evidence="5">
    <location>
        <begin position="223"/>
        <end position="409"/>
    </location>
</feature>
<dbReference type="Pfam" id="PF00589">
    <property type="entry name" value="Phage_integrase"/>
    <property type="match status" value="1"/>
</dbReference>
<evidence type="ECO:0000259" key="5">
    <source>
        <dbReference type="PROSITE" id="PS51898"/>
    </source>
</evidence>
<name>A0A845AYQ0_9SPHN</name>
<dbReference type="CDD" id="cd00801">
    <property type="entry name" value="INT_P4_C"/>
    <property type="match status" value="1"/>
</dbReference>
<keyword evidence="4" id="KW-0233">DNA recombination</keyword>
<evidence type="ECO:0000256" key="3">
    <source>
        <dbReference type="ARBA" id="ARBA00023125"/>
    </source>
</evidence>
<dbReference type="Gene3D" id="1.10.150.130">
    <property type="match status" value="1"/>
</dbReference>
<keyword evidence="7" id="KW-1185">Reference proteome</keyword>
<dbReference type="InterPro" id="IPR013762">
    <property type="entry name" value="Integrase-like_cat_sf"/>
</dbReference>
<dbReference type="EMBL" id="WTYL01000001">
    <property type="protein sequence ID" value="MXP43058.1"/>
    <property type="molecule type" value="Genomic_DNA"/>
</dbReference>
<evidence type="ECO:0000256" key="2">
    <source>
        <dbReference type="ARBA" id="ARBA00022908"/>
    </source>
</evidence>
<dbReference type="InterPro" id="IPR025166">
    <property type="entry name" value="Integrase_DNA_bind_dom"/>
</dbReference>
<dbReference type="InterPro" id="IPR002104">
    <property type="entry name" value="Integrase_catalytic"/>
</dbReference>
<protein>
    <submittedName>
        <fullName evidence="6">Tyrosine-type recombinase/integrase</fullName>
    </submittedName>
</protein>
<reference evidence="6 7" key="1">
    <citation type="submission" date="2019-12" db="EMBL/GenBank/DDBJ databases">
        <title>Genomic-based taxomic classification of the family Erythrobacteraceae.</title>
        <authorList>
            <person name="Xu L."/>
        </authorList>
    </citation>
    <scope>NUCLEOTIDE SEQUENCE [LARGE SCALE GENOMIC DNA]</scope>
    <source>
        <strain evidence="6 7">KCTC 42453</strain>
    </source>
</reference>
<dbReference type="Pfam" id="PF13356">
    <property type="entry name" value="Arm-DNA-bind_3"/>
    <property type="match status" value="1"/>
</dbReference>